<gene>
    <name evidence="2" type="ORF">METZ01_LOCUS233299</name>
</gene>
<dbReference type="Gene3D" id="2.160.20.10">
    <property type="entry name" value="Single-stranded right-handed beta-helix, Pectin lyase-like"/>
    <property type="match status" value="1"/>
</dbReference>
<evidence type="ECO:0000313" key="2">
    <source>
        <dbReference type="EMBL" id="SVB80445.1"/>
    </source>
</evidence>
<dbReference type="SMART" id="SM00710">
    <property type="entry name" value="PbH1"/>
    <property type="match status" value="6"/>
</dbReference>
<feature type="non-terminal residue" evidence="2">
    <location>
        <position position="1"/>
    </location>
</feature>
<organism evidence="2">
    <name type="scientific">marine metagenome</name>
    <dbReference type="NCBI Taxonomy" id="408172"/>
    <lineage>
        <taxon>unclassified sequences</taxon>
        <taxon>metagenomes</taxon>
        <taxon>ecological metagenomes</taxon>
    </lineage>
</organism>
<dbReference type="EMBL" id="UINC01058324">
    <property type="protein sequence ID" value="SVB80445.1"/>
    <property type="molecule type" value="Genomic_DNA"/>
</dbReference>
<evidence type="ECO:0000259" key="1">
    <source>
        <dbReference type="Pfam" id="PF13229"/>
    </source>
</evidence>
<dbReference type="InterPro" id="IPR039448">
    <property type="entry name" value="Beta_helix"/>
</dbReference>
<dbReference type="Pfam" id="PF13229">
    <property type="entry name" value="Beta_helix"/>
    <property type="match status" value="1"/>
</dbReference>
<dbReference type="InterPro" id="IPR006626">
    <property type="entry name" value="PbH1"/>
</dbReference>
<dbReference type="AlphaFoldDB" id="A0A382H000"/>
<accession>A0A382H000</accession>
<name>A0A382H000_9ZZZZ</name>
<feature type="non-terminal residue" evidence="2">
    <location>
        <position position="481"/>
    </location>
</feature>
<protein>
    <recommendedName>
        <fullName evidence="1">Right handed beta helix domain-containing protein</fullName>
    </recommendedName>
</protein>
<sequence length="481" mass="52739">ANTGIFTGSMSFEEAAASGDDGVLQVTRGDLLTASYDDPADGFDNAVTIITVSYYGVTMKSGTLAEDETWNTDGSPYLVTGDVTVSNGKRLTIEPGVEIRFTPVSDDQSGGTDANRSELHIQGGLTAEGTESDSIIFTSNSLTPASGDWFGIYLNDPEISSIAYNRIEYTINAIRNNSGGNNDTVTVVNNLIQHGSYGFHSQSGYNPFIISDNDFYDLSSDGIYFNWHYTPSALIHNNSLNQVFGWGIYVGFKGDYEITQNTLENCYKGIAVYSTNSAVVSDNTTLQTTNWGSIIDNSSNYQQSTYLVTNNIIQGTYNYGVYIKKANVVFDYNTVSGYSEKSIEIETSFSRPVNDTLRYNTITGTGSTQYGIYVDEYANPFIQYNNIDDHTYAYYNNSSTTNEMEARYNFWGDETTAEMNEGDNPKNISTIYDYYDNDSKGFVNYSGWLDSSGGSPVAVTATGVMQFTDESGSSVLSYQSG</sequence>
<feature type="domain" description="Right handed beta helix" evidence="1">
    <location>
        <begin position="208"/>
        <end position="348"/>
    </location>
</feature>
<proteinExistence type="predicted"/>
<dbReference type="SUPFAM" id="SSF51126">
    <property type="entry name" value="Pectin lyase-like"/>
    <property type="match status" value="2"/>
</dbReference>
<reference evidence="2" key="1">
    <citation type="submission" date="2018-05" db="EMBL/GenBank/DDBJ databases">
        <authorList>
            <person name="Lanie J.A."/>
            <person name="Ng W.-L."/>
            <person name="Kazmierczak K.M."/>
            <person name="Andrzejewski T.M."/>
            <person name="Davidsen T.M."/>
            <person name="Wayne K.J."/>
            <person name="Tettelin H."/>
            <person name="Glass J.I."/>
            <person name="Rusch D."/>
            <person name="Podicherti R."/>
            <person name="Tsui H.-C.T."/>
            <person name="Winkler M.E."/>
        </authorList>
    </citation>
    <scope>NUCLEOTIDE SEQUENCE</scope>
</reference>
<dbReference type="InterPro" id="IPR011050">
    <property type="entry name" value="Pectin_lyase_fold/virulence"/>
</dbReference>
<dbReference type="InterPro" id="IPR012334">
    <property type="entry name" value="Pectin_lyas_fold"/>
</dbReference>